<evidence type="ECO:0000313" key="1">
    <source>
        <dbReference type="EMBL" id="MFE9228929.1"/>
    </source>
</evidence>
<gene>
    <name evidence="1" type="ORF">ACFYM3_30810</name>
</gene>
<name>A0ABW6LKJ2_9ACTN</name>
<organism evidence="1 2">
    <name type="scientific">Streptomyces massasporeus</name>
    <dbReference type="NCBI Taxonomy" id="67324"/>
    <lineage>
        <taxon>Bacteria</taxon>
        <taxon>Bacillati</taxon>
        <taxon>Actinomycetota</taxon>
        <taxon>Actinomycetes</taxon>
        <taxon>Kitasatosporales</taxon>
        <taxon>Streptomycetaceae</taxon>
        <taxon>Streptomyces</taxon>
    </lineage>
</organism>
<proteinExistence type="predicted"/>
<reference evidence="1 2" key="1">
    <citation type="submission" date="2024-10" db="EMBL/GenBank/DDBJ databases">
        <title>The Natural Products Discovery Center: Release of the First 8490 Sequenced Strains for Exploring Actinobacteria Biosynthetic Diversity.</title>
        <authorList>
            <person name="Kalkreuter E."/>
            <person name="Kautsar S.A."/>
            <person name="Yang D."/>
            <person name="Bader C.D."/>
            <person name="Teijaro C.N."/>
            <person name="Fluegel L."/>
            <person name="Davis C.M."/>
            <person name="Simpson J.R."/>
            <person name="Lauterbach L."/>
            <person name="Steele A.D."/>
            <person name="Gui C."/>
            <person name="Meng S."/>
            <person name="Li G."/>
            <person name="Viehrig K."/>
            <person name="Ye F."/>
            <person name="Su P."/>
            <person name="Kiefer A.F."/>
            <person name="Nichols A."/>
            <person name="Cepeda A.J."/>
            <person name="Yan W."/>
            <person name="Fan B."/>
            <person name="Jiang Y."/>
            <person name="Adhikari A."/>
            <person name="Zheng C.-J."/>
            <person name="Schuster L."/>
            <person name="Cowan T.M."/>
            <person name="Smanski M.J."/>
            <person name="Chevrette M.G."/>
            <person name="De Carvalho L.P.S."/>
            <person name="Shen B."/>
        </authorList>
    </citation>
    <scope>NUCLEOTIDE SEQUENCE [LARGE SCALE GENOMIC DNA]</scope>
    <source>
        <strain evidence="1 2">NPDC007066</strain>
    </source>
</reference>
<protein>
    <submittedName>
        <fullName evidence="1">Uncharacterized protein</fullName>
    </submittedName>
</protein>
<sequence>MSGGPPGATVTVVPLQYLQYHLASLPGVFDSGLVRRVGLAGGLLS</sequence>
<evidence type="ECO:0000313" key="2">
    <source>
        <dbReference type="Proteomes" id="UP001601288"/>
    </source>
</evidence>
<comment type="caution">
    <text evidence="1">The sequence shown here is derived from an EMBL/GenBank/DDBJ whole genome shotgun (WGS) entry which is preliminary data.</text>
</comment>
<keyword evidence="2" id="KW-1185">Reference proteome</keyword>
<dbReference type="EMBL" id="JBIAFP010000021">
    <property type="protein sequence ID" value="MFE9228929.1"/>
    <property type="molecule type" value="Genomic_DNA"/>
</dbReference>
<dbReference type="Proteomes" id="UP001601288">
    <property type="component" value="Unassembled WGS sequence"/>
</dbReference>
<accession>A0ABW6LKJ2</accession>
<dbReference type="RefSeq" id="WP_358284870.1">
    <property type="nucleotide sequence ID" value="NZ_JBEYGJ010000021.1"/>
</dbReference>